<dbReference type="EMBL" id="MU254469">
    <property type="protein sequence ID" value="KAG9240369.1"/>
    <property type="molecule type" value="Genomic_DNA"/>
</dbReference>
<protein>
    <submittedName>
        <fullName evidence="1">Uncharacterized protein</fullName>
    </submittedName>
</protein>
<organism evidence="1 2">
    <name type="scientific">Calycina marina</name>
    <dbReference type="NCBI Taxonomy" id="1763456"/>
    <lineage>
        <taxon>Eukaryota</taxon>
        <taxon>Fungi</taxon>
        <taxon>Dikarya</taxon>
        <taxon>Ascomycota</taxon>
        <taxon>Pezizomycotina</taxon>
        <taxon>Leotiomycetes</taxon>
        <taxon>Helotiales</taxon>
        <taxon>Pezizellaceae</taxon>
        <taxon>Calycina</taxon>
    </lineage>
</organism>
<comment type="caution">
    <text evidence="1">The sequence shown here is derived from an EMBL/GenBank/DDBJ whole genome shotgun (WGS) entry which is preliminary data.</text>
</comment>
<evidence type="ECO:0000313" key="1">
    <source>
        <dbReference type="EMBL" id="KAG9240369.1"/>
    </source>
</evidence>
<dbReference type="Proteomes" id="UP000887226">
    <property type="component" value="Unassembled WGS sequence"/>
</dbReference>
<evidence type="ECO:0000313" key="2">
    <source>
        <dbReference type="Proteomes" id="UP000887226"/>
    </source>
</evidence>
<keyword evidence="2" id="KW-1185">Reference proteome</keyword>
<reference evidence="1" key="1">
    <citation type="journal article" date="2021" name="IMA Fungus">
        <title>Genomic characterization of three marine fungi, including Emericellopsis atlantica sp. nov. with signatures of a generalist lifestyle and marine biomass degradation.</title>
        <authorList>
            <person name="Hagestad O.C."/>
            <person name="Hou L."/>
            <person name="Andersen J.H."/>
            <person name="Hansen E.H."/>
            <person name="Altermark B."/>
            <person name="Li C."/>
            <person name="Kuhnert E."/>
            <person name="Cox R.J."/>
            <person name="Crous P.W."/>
            <person name="Spatafora J.W."/>
            <person name="Lail K."/>
            <person name="Amirebrahimi M."/>
            <person name="Lipzen A."/>
            <person name="Pangilinan J."/>
            <person name="Andreopoulos W."/>
            <person name="Hayes R.D."/>
            <person name="Ng V."/>
            <person name="Grigoriev I.V."/>
            <person name="Jackson S.A."/>
            <person name="Sutton T.D.S."/>
            <person name="Dobson A.D.W."/>
            <person name="Rama T."/>
        </authorList>
    </citation>
    <scope>NUCLEOTIDE SEQUENCE</scope>
    <source>
        <strain evidence="1">TRa3180A</strain>
    </source>
</reference>
<proteinExistence type="predicted"/>
<dbReference type="OrthoDB" id="4721035at2759"/>
<name>A0A9P7YV40_9HELO</name>
<sequence length="176" mass="19605">MSFAQCDFDGELNSGHCNRVVCLNNSDIDIASKQCNRVANNINLSHPHALIISAAKDGKNGILQPEDLEGVGEYSVETSTVSPAVSVLCVNMAATELAPLICVDWPNSLTNEPLNTLWQILTWPGHETDVSQEFWQRLFLKSTVVDNIFHWREALQRRTPVFPMLPTWLPSDCNAQ</sequence>
<gene>
    <name evidence="1" type="ORF">BJ878DRAFT_561312</name>
</gene>
<accession>A0A9P7YV40</accession>
<dbReference type="AlphaFoldDB" id="A0A9P7YV40"/>